<keyword evidence="1" id="KW-1133">Transmembrane helix</keyword>
<dbReference type="GO" id="GO:0016020">
    <property type="term" value="C:membrane"/>
    <property type="evidence" value="ECO:0007669"/>
    <property type="project" value="InterPro"/>
</dbReference>
<feature type="transmembrane region" description="Helical" evidence="1">
    <location>
        <begin position="119"/>
        <end position="145"/>
    </location>
</feature>
<dbReference type="OrthoDB" id="9809908at2"/>
<dbReference type="RefSeq" id="WP_146864481.1">
    <property type="nucleotide sequence ID" value="NZ_BKAU01000004.1"/>
</dbReference>
<feature type="domain" description="Signal transduction histidine kinase internal region" evidence="2">
    <location>
        <begin position="161"/>
        <end position="239"/>
    </location>
</feature>
<accession>A0A512RN90</accession>
<dbReference type="PANTHER" id="PTHR34220">
    <property type="entry name" value="SENSOR HISTIDINE KINASE YPDA"/>
    <property type="match status" value="1"/>
</dbReference>
<evidence type="ECO:0000313" key="3">
    <source>
        <dbReference type="EMBL" id="GEP97170.1"/>
    </source>
</evidence>
<feature type="transmembrane region" description="Helical" evidence="1">
    <location>
        <begin position="75"/>
        <end position="99"/>
    </location>
</feature>
<keyword evidence="1" id="KW-0812">Transmembrane</keyword>
<reference evidence="3 4" key="1">
    <citation type="submission" date="2019-07" db="EMBL/GenBank/DDBJ databases">
        <title>Whole genome shotgun sequence of Chitinophaga cymbidii NBRC 109752.</title>
        <authorList>
            <person name="Hosoyama A."/>
            <person name="Uohara A."/>
            <person name="Ohji S."/>
            <person name="Ichikawa N."/>
        </authorList>
    </citation>
    <scope>NUCLEOTIDE SEQUENCE [LARGE SCALE GENOMIC DNA]</scope>
    <source>
        <strain evidence="3 4">NBRC 109752</strain>
    </source>
</reference>
<dbReference type="Pfam" id="PF06580">
    <property type="entry name" value="His_kinase"/>
    <property type="match status" value="1"/>
</dbReference>
<dbReference type="InterPro" id="IPR036890">
    <property type="entry name" value="HATPase_C_sf"/>
</dbReference>
<sequence>MWKMYSRRFFVLLGVWMLLMYAHSFLGVTAVKTQAVLRYIHIHNGVFGFLNFLLFFTAIHWPVPQFLQRRKLLPLLLQLITLAVAAALLKYVLAVTFFREDVLLMGTRGAAKVYRTFDAYMIYSGWANALVLMAAFAYVLFFAWLQEDKRRKQLSLQKQQAEFAFLKMQLNSHFLINSLNSIYSLALVRSPEVKGATRTLTDMLEYMTGQPPVTDYRGSMQEEVRYLEDYIALQRLRTGCDDCIQLQMEGDPAQHRIAPLLLVPFVENAFKHGITHQSAFPVSIHIHCGADRLSFSVHNFKSGHRRDKTGGIGLHNVRQRLELVYPGRYELDIKDTERDYYCNLIIHW</sequence>
<proteinExistence type="predicted"/>
<dbReference type="SUPFAM" id="SSF55874">
    <property type="entry name" value="ATPase domain of HSP90 chaperone/DNA topoisomerase II/histidine kinase"/>
    <property type="match status" value="1"/>
</dbReference>
<dbReference type="InterPro" id="IPR010559">
    <property type="entry name" value="Sig_transdc_His_kin_internal"/>
</dbReference>
<feature type="transmembrane region" description="Helical" evidence="1">
    <location>
        <begin position="40"/>
        <end position="63"/>
    </location>
</feature>
<dbReference type="PANTHER" id="PTHR34220:SF7">
    <property type="entry name" value="SENSOR HISTIDINE KINASE YPDA"/>
    <property type="match status" value="1"/>
</dbReference>
<dbReference type="EMBL" id="BKAU01000004">
    <property type="protein sequence ID" value="GEP97170.1"/>
    <property type="molecule type" value="Genomic_DNA"/>
</dbReference>
<dbReference type="Gene3D" id="3.30.565.10">
    <property type="entry name" value="Histidine kinase-like ATPase, C-terminal domain"/>
    <property type="match status" value="1"/>
</dbReference>
<protein>
    <recommendedName>
        <fullName evidence="2">Signal transduction histidine kinase internal region domain-containing protein</fullName>
    </recommendedName>
</protein>
<keyword evidence="1" id="KW-0472">Membrane</keyword>
<dbReference type="GO" id="GO:0000155">
    <property type="term" value="F:phosphorelay sensor kinase activity"/>
    <property type="evidence" value="ECO:0007669"/>
    <property type="project" value="InterPro"/>
</dbReference>
<keyword evidence="4" id="KW-1185">Reference proteome</keyword>
<evidence type="ECO:0000256" key="1">
    <source>
        <dbReference type="SAM" id="Phobius"/>
    </source>
</evidence>
<dbReference type="InterPro" id="IPR050640">
    <property type="entry name" value="Bact_2-comp_sensor_kinase"/>
</dbReference>
<name>A0A512RN90_9BACT</name>
<dbReference type="Proteomes" id="UP000321436">
    <property type="component" value="Unassembled WGS sequence"/>
</dbReference>
<evidence type="ECO:0000313" key="4">
    <source>
        <dbReference type="Proteomes" id="UP000321436"/>
    </source>
</evidence>
<gene>
    <name evidence="3" type="ORF">CCY01nite_34300</name>
</gene>
<dbReference type="AlphaFoldDB" id="A0A512RN90"/>
<organism evidence="3 4">
    <name type="scientific">Chitinophaga cymbidii</name>
    <dbReference type="NCBI Taxonomy" id="1096750"/>
    <lineage>
        <taxon>Bacteria</taxon>
        <taxon>Pseudomonadati</taxon>
        <taxon>Bacteroidota</taxon>
        <taxon>Chitinophagia</taxon>
        <taxon>Chitinophagales</taxon>
        <taxon>Chitinophagaceae</taxon>
        <taxon>Chitinophaga</taxon>
    </lineage>
</organism>
<evidence type="ECO:0000259" key="2">
    <source>
        <dbReference type="Pfam" id="PF06580"/>
    </source>
</evidence>
<comment type="caution">
    <text evidence="3">The sequence shown here is derived from an EMBL/GenBank/DDBJ whole genome shotgun (WGS) entry which is preliminary data.</text>
</comment>